<dbReference type="PATRIC" id="fig|679936.5.peg.3391"/>
<evidence type="ECO:0000256" key="5">
    <source>
        <dbReference type="RuleBase" id="RU362066"/>
    </source>
</evidence>
<dbReference type="Pfam" id="PF07195">
    <property type="entry name" value="FliD_C"/>
    <property type="match status" value="1"/>
</dbReference>
<evidence type="ECO:0000256" key="1">
    <source>
        <dbReference type="ARBA" id="ARBA00009764"/>
    </source>
</evidence>
<keyword evidence="3 5" id="KW-0175">Coiled coil</keyword>
<dbReference type="GO" id="GO:0009424">
    <property type="term" value="C:bacterial-type flagellum hook"/>
    <property type="evidence" value="ECO:0007669"/>
    <property type="project" value="UniProtKB-UniRule"/>
</dbReference>
<dbReference type="EMBL" id="CP003179">
    <property type="protein sequence ID" value="AEW06726.1"/>
    <property type="molecule type" value="Genomic_DNA"/>
</dbReference>
<dbReference type="HOGENOM" id="CLU_557698_0_0_9"/>
<feature type="domain" description="Flagellar hook-associated protein 2 N-terminal" evidence="6">
    <location>
        <begin position="29"/>
        <end position="115"/>
    </location>
</feature>
<proteinExistence type="inferred from homology"/>
<accession>G8TT26</accession>
<dbReference type="AlphaFoldDB" id="G8TT26"/>
<keyword evidence="8" id="KW-0282">Flagellum</keyword>
<reference evidence="8 9" key="2">
    <citation type="journal article" date="2012" name="Stand. Genomic Sci.">
        <title>Complete genome sequence of the moderately thermophilic mineral-sulfide-oxidizing firmicute Sulfobacillus acidophilus type strain (NAL(T)).</title>
        <authorList>
            <person name="Anderson I."/>
            <person name="Chertkov O."/>
            <person name="Chen A."/>
            <person name="Saunders E."/>
            <person name="Lapidus A."/>
            <person name="Nolan M."/>
            <person name="Lucas S."/>
            <person name="Hammon N."/>
            <person name="Deshpande S."/>
            <person name="Cheng J.F."/>
            <person name="Han C."/>
            <person name="Tapia R."/>
            <person name="Goodwin L.A."/>
            <person name="Pitluck S."/>
            <person name="Liolios K."/>
            <person name="Pagani I."/>
            <person name="Ivanova N."/>
            <person name="Mikhailova N."/>
            <person name="Pati A."/>
            <person name="Palaniappan K."/>
            <person name="Land M."/>
            <person name="Pan C."/>
            <person name="Rohde M."/>
            <person name="Pukall R."/>
            <person name="Goker M."/>
            <person name="Detter J.C."/>
            <person name="Woyke T."/>
            <person name="Bristow J."/>
            <person name="Eisen J.A."/>
            <person name="Markowitz V."/>
            <person name="Hugenholtz P."/>
            <person name="Kyrpides N.C."/>
            <person name="Klenk H.P."/>
            <person name="Mavromatis K."/>
        </authorList>
    </citation>
    <scope>NUCLEOTIDE SEQUENCE [LARGE SCALE GENOMIC DNA]</scope>
    <source>
        <strain evidence="9">ATCC 700253 / DSM 10332 / NAL</strain>
    </source>
</reference>
<protein>
    <recommendedName>
        <fullName evidence="5">Flagellar hook-associated protein 2</fullName>
        <shortName evidence="5">HAP2</shortName>
    </recommendedName>
    <alternativeName>
        <fullName evidence="5">Flagellar cap protein</fullName>
    </alternativeName>
</protein>
<evidence type="ECO:0000256" key="4">
    <source>
        <dbReference type="ARBA" id="ARBA00023143"/>
    </source>
</evidence>
<dbReference type="InterPro" id="IPR003481">
    <property type="entry name" value="FliD_N"/>
</dbReference>
<feature type="coiled-coil region" evidence="5">
    <location>
        <begin position="426"/>
        <end position="453"/>
    </location>
</feature>
<dbReference type="GO" id="GO:0071973">
    <property type="term" value="P:bacterial-type flagellum-dependent cell motility"/>
    <property type="evidence" value="ECO:0007669"/>
    <property type="project" value="TreeGrafter"/>
</dbReference>
<dbReference type="PANTHER" id="PTHR30288:SF0">
    <property type="entry name" value="FLAGELLAR HOOK-ASSOCIATED PROTEIN 2"/>
    <property type="match status" value="1"/>
</dbReference>
<comment type="function">
    <text evidence="5">Required for morphogenesis and for the elongation of the flagellar filament by facilitating polymerization of the flagellin monomers at the tip of growing filament. Forms a capping structure, which prevents flagellin subunits (transported through the central channel of the flagellum) from leaking out without polymerization at the distal end.</text>
</comment>
<comment type="subcellular location">
    <subcellularLocation>
        <location evidence="5">Secreted</location>
    </subcellularLocation>
    <subcellularLocation>
        <location evidence="5">Bacterial flagellum</location>
    </subcellularLocation>
</comment>
<evidence type="ECO:0000313" key="9">
    <source>
        <dbReference type="Proteomes" id="UP000005439"/>
    </source>
</evidence>
<dbReference type="GO" id="GO:0005576">
    <property type="term" value="C:extracellular region"/>
    <property type="evidence" value="ECO:0007669"/>
    <property type="project" value="UniProtKB-SubCell"/>
</dbReference>
<reference evidence="9" key="1">
    <citation type="submission" date="2011-12" db="EMBL/GenBank/DDBJ databases">
        <title>The complete genome of chromosome of Sulfobacillus acidophilus DSM 10332.</title>
        <authorList>
            <person name="Lucas S."/>
            <person name="Han J."/>
            <person name="Lapidus A."/>
            <person name="Bruce D."/>
            <person name="Goodwin L."/>
            <person name="Pitluck S."/>
            <person name="Peters L."/>
            <person name="Kyrpides N."/>
            <person name="Mavromatis K."/>
            <person name="Ivanova N."/>
            <person name="Mikhailova N."/>
            <person name="Chertkov O."/>
            <person name="Saunders E."/>
            <person name="Detter J.C."/>
            <person name="Tapia R."/>
            <person name="Han C."/>
            <person name="Land M."/>
            <person name="Hauser L."/>
            <person name="Markowitz V."/>
            <person name="Cheng J.-F."/>
            <person name="Hugenholtz P."/>
            <person name="Woyke T."/>
            <person name="Wu D."/>
            <person name="Pukall R."/>
            <person name="Gehrich-Schroeter G."/>
            <person name="Schneider S."/>
            <person name="Klenk H.-P."/>
            <person name="Eisen J.A."/>
        </authorList>
    </citation>
    <scope>NUCLEOTIDE SEQUENCE [LARGE SCALE GENOMIC DNA]</scope>
    <source>
        <strain evidence="9">ATCC 700253 / DSM 10332 / NAL</strain>
    </source>
</reference>
<evidence type="ECO:0000256" key="2">
    <source>
        <dbReference type="ARBA" id="ARBA00011255"/>
    </source>
</evidence>
<comment type="subunit">
    <text evidence="2 5">Homopentamer.</text>
</comment>
<dbReference type="GO" id="GO:0009421">
    <property type="term" value="C:bacterial-type flagellum filament cap"/>
    <property type="evidence" value="ECO:0007669"/>
    <property type="project" value="InterPro"/>
</dbReference>
<dbReference type="KEGG" id="sap:Sulac_3280"/>
<dbReference type="PANTHER" id="PTHR30288">
    <property type="entry name" value="FLAGELLAR CAP/ASSEMBLY PROTEIN FLID"/>
    <property type="match status" value="1"/>
</dbReference>
<keyword evidence="8" id="KW-0969">Cilium</keyword>
<organism evidence="8 9">
    <name type="scientific">Sulfobacillus acidophilus (strain ATCC 700253 / DSM 10332 / NAL)</name>
    <dbReference type="NCBI Taxonomy" id="679936"/>
    <lineage>
        <taxon>Bacteria</taxon>
        <taxon>Bacillati</taxon>
        <taxon>Bacillota</taxon>
        <taxon>Clostridia</taxon>
        <taxon>Eubacteriales</taxon>
        <taxon>Clostridiales Family XVII. Incertae Sedis</taxon>
        <taxon>Sulfobacillus</taxon>
    </lineage>
</organism>
<evidence type="ECO:0000259" key="6">
    <source>
        <dbReference type="Pfam" id="PF02465"/>
    </source>
</evidence>
<dbReference type="Pfam" id="PF02465">
    <property type="entry name" value="FliD_N"/>
    <property type="match status" value="1"/>
</dbReference>
<dbReference type="STRING" id="679936.Sulac_3280"/>
<feature type="domain" description="Flagellar hook-associated protein 2 C-terminal" evidence="7">
    <location>
        <begin position="251"/>
        <end position="453"/>
    </location>
</feature>
<keyword evidence="9" id="KW-1185">Reference proteome</keyword>
<evidence type="ECO:0000313" key="8">
    <source>
        <dbReference type="EMBL" id="AEW06726.1"/>
    </source>
</evidence>
<sequence length="489" mass="50593">MAINLGGLFGNNPIAQLLNDMSLQQFEALMTSGVQQQITTLNNQVNSFQAQESAWTTLKGDAAAVLSSLTTLTDSTTYQQLSGTSSNTQVINNVAVDGSAQSGSYSIQVDSLAAAELDQGQPPSAISSPTTALGITGSFSIQLGSAPTSSSTWISVTSGETLDQIAQAIDNANMGVTATVVSPASGQYTLQIQANQTDQTIYYADGGSSDPLYTLGFVNSSGAKLSSVVLQAASPGTLQFGSNTSNIIDFSNNNAITNAIPGVTLSAVGTGTTTITIGPDTSAMVQNVQSFVNDWNQWVKDTENLALSTMPGAGLQTGAANFQVNPNQVLTSPIPVMVMNQVEASLGQWYGNTTLSSNPYQSLADLGITFSSSDNGTMTLNQATLQAALNSNPTAVQNVFEAISGAVSTILNGFENGTNSTTGEAIAQLQTEVAQAQSNMTMADNQLVALQNQAITEYGQWVNAITSAASENQLLTNLYSPNSNSQSGG</sequence>
<dbReference type="InterPro" id="IPR010809">
    <property type="entry name" value="FliD_C"/>
</dbReference>
<gene>
    <name evidence="8" type="ordered locus">Sulac_3280</name>
</gene>
<name>G8TT26_SULAD</name>
<evidence type="ECO:0000256" key="3">
    <source>
        <dbReference type="ARBA" id="ARBA00023054"/>
    </source>
</evidence>
<evidence type="ECO:0000259" key="7">
    <source>
        <dbReference type="Pfam" id="PF07195"/>
    </source>
</evidence>
<keyword evidence="4 5" id="KW-0975">Bacterial flagellum</keyword>
<dbReference type="GO" id="GO:0007155">
    <property type="term" value="P:cell adhesion"/>
    <property type="evidence" value="ECO:0007669"/>
    <property type="project" value="InterPro"/>
</dbReference>
<comment type="similarity">
    <text evidence="1 5">Belongs to the FliD family.</text>
</comment>
<dbReference type="Proteomes" id="UP000005439">
    <property type="component" value="Chromosome"/>
</dbReference>
<keyword evidence="5" id="KW-0964">Secreted</keyword>
<keyword evidence="8" id="KW-0966">Cell projection</keyword>
<dbReference type="InterPro" id="IPR040026">
    <property type="entry name" value="FliD"/>
</dbReference>